<keyword evidence="1" id="KW-0732">Signal</keyword>
<dbReference type="SUPFAM" id="SSF53187">
    <property type="entry name" value="Zn-dependent exopeptidases"/>
    <property type="match status" value="1"/>
</dbReference>
<sequence length="71" mass="7981">MSSSLFLLLSLLVPTLMLEFRYHDNREIEQYLLQVSADNPDITHLYSIGKSVKESYLWAPEGSASPGSSSF</sequence>
<evidence type="ECO:0000313" key="2">
    <source>
        <dbReference type="Ensembl" id="ENSXCOP00000015854.1"/>
    </source>
</evidence>
<dbReference type="Gene3D" id="3.40.630.10">
    <property type="entry name" value="Zn peptidases"/>
    <property type="match status" value="1"/>
</dbReference>
<dbReference type="GeneTree" id="ENSGT00940000179524"/>
<evidence type="ECO:0000313" key="3">
    <source>
        <dbReference type="Proteomes" id="UP000261380"/>
    </source>
</evidence>
<protein>
    <recommendedName>
        <fullName evidence="4">Peptidase M14 carboxypeptidase A domain-containing protein</fullName>
    </recommendedName>
</protein>
<dbReference type="AlphaFoldDB" id="A0A3B5M7U0"/>
<name>A0A3B5M7U0_9TELE</name>
<dbReference type="Proteomes" id="UP000261380">
    <property type="component" value="Unplaced"/>
</dbReference>
<feature type="chain" id="PRO_5017348015" description="Peptidase M14 carboxypeptidase A domain-containing protein" evidence="1">
    <location>
        <begin position="18"/>
        <end position="71"/>
    </location>
</feature>
<reference evidence="2" key="2">
    <citation type="submission" date="2025-09" db="UniProtKB">
        <authorList>
            <consortium name="Ensembl"/>
        </authorList>
    </citation>
    <scope>IDENTIFICATION</scope>
</reference>
<accession>A0A3B5M7U0</accession>
<keyword evidence="3" id="KW-1185">Reference proteome</keyword>
<organism evidence="2 3">
    <name type="scientific">Xiphophorus couchianus</name>
    <name type="common">Monterrey platyfish</name>
    <dbReference type="NCBI Taxonomy" id="32473"/>
    <lineage>
        <taxon>Eukaryota</taxon>
        <taxon>Metazoa</taxon>
        <taxon>Chordata</taxon>
        <taxon>Craniata</taxon>
        <taxon>Vertebrata</taxon>
        <taxon>Euteleostomi</taxon>
        <taxon>Actinopterygii</taxon>
        <taxon>Neopterygii</taxon>
        <taxon>Teleostei</taxon>
        <taxon>Neoteleostei</taxon>
        <taxon>Acanthomorphata</taxon>
        <taxon>Ovalentaria</taxon>
        <taxon>Atherinomorphae</taxon>
        <taxon>Cyprinodontiformes</taxon>
        <taxon>Poeciliidae</taxon>
        <taxon>Poeciliinae</taxon>
        <taxon>Xiphophorus</taxon>
    </lineage>
</organism>
<dbReference type="Ensembl" id="ENSXCOT00000016050.1">
    <property type="protein sequence ID" value="ENSXCOP00000015854.1"/>
    <property type="gene ID" value="ENSXCOG00000011972.1"/>
</dbReference>
<proteinExistence type="predicted"/>
<reference evidence="2" key="1">
    <citation type="submission" date="2025-08" db="UniProtKB">
        <authorList>
            <consortium name="Ensembl"/>
        </authorList>
    </citation>
    <scope>IDENTIFICATION</scope>
</reference>
<feature type="signal peptide" evidence="1">
    <location>
        <begin position="1"/>
        <end position="17"/>
    </location>
</feature>
<evidence type="ECO:0000256" key="1">
    <source>
        <dbReference type="SAM" id="SignalP"/>
    </source>
</evidence>
<evidence type="ECO:0008006" key="4">
    <source>
        <dbReference type="Google" id="ProtNLM"/>
    </source>
</evidence>